<dbReference type="AlphaFoldDB" id="A0A6C0ET31"/>
<evidence type="ECO:0000313" key="1">
    <source>
        <dbReference type="EMBL" id="QHT31892.1"/>
    </source>
</evidence>
<name>A0A6C0ET31_9ZZZZ</name>
<proteinExistence type="predicted"/>
<protein>
    <submittedName>
        <fullName evidence="1">Uncharacterized protein</fullName>
    </submittedName>
</protein>
<accession>A0A6C0ET31</accession>
<sequence length="211" mass="24647">MENQDMLPTGVKDSLNAYFTHGPRSSKRTDILNEFIENMVKQAIKTRYGEENMNHFTIKKEYAVKSTTKSGKKNCDVVVLKDDVPHIIFPIKFCMTNYSQNCYNYWENLTGEVSHLKWANPDVHIVPVNILMNKIPYLKKDNTIKHWEIVTYENSFKIYENLAKHKLVHNNYNVILEVNHNCGVGERFDKVPEIVNIVENIPFNEILTEII</sequence>
<organism evidence="1">
    <name type="scientific">viral metagenome</name>
    <dbReference type="NCBI Taxonomy" id="1070528"/>
    <lineage>
        <taxon>unclassified sequences</taxon>
        <taxon>metagenomes</taxon>
        <taxon>organismal metagenomes</taxon>
    </lineage>
</organism>
<dbReference type="EMBL" id="MN738926">
    <property type="protein sequence ID" value="QHT31892.1"/>
    <property type="molecule type" value="Genomic_DNA"/>
</dbReference>
<reference evidence="1" key="1">
    <citation type="journal article" date="2020" name="Nature">
        <title>Giant virus diversity and host interactions through global metagenomics.</title>
        <authorList>
            <person name="Schulz F."/>
            <person name="Roux S."/>
            <person name="Paez-Espino D."/>
            <person name="Jungbluth S."/>
            <person name="Walsh D.A."/>
            <person name="Denef V.J."/>
            <person name="McMahon K.D."/>
            <person name="Konstantinidis K.T."/>
            <person name="Eloe-Fadrosh E.A."/>
            <person name="Kyrpides N.C."/>
            <person name="Woyke T."/>
        </authorList>
    </citation>
    <scope>NUCLEOTIDE SEQUENCE</scope>
    <source>
        <strain evidence="1">GVMAG-M-3300009155-48</strain>
    </source>
</reference>